<evidence type="ECO:0000256" key="5">
    <source>
        <dbReference type="ARBA" id="ARBA00022935"/>
    </source>
</evidence>
<keyword evidence="2" id="KW-0547">Nucleotide-binding</keyword>
<dbReference type="NCBIfam" id="NF003154">
    <property type="entry name" value="PRK04123.1"/>
    <property type="match status" value="1"/>
</dbReference>
<comment type="catalytic activity">
    <reaction evidence="8">
        <text>L-ribulose + ATP = L-ribulose 5-phosphate + ADP + H(+)</text>
        <dbReference type="Rhea" id="RHEA:22072"/>
        <dbReference type="ChEBI" id="CHEBI:15378"/>
        <dbReference type="ChEBI" id="CHEBI:16880"/>
        <dbReference type="ChEBI" id="CHEBI:30616"/>
        <dbReference type="ChEBI" id="CHEBI:58226"/>
        <dbReference type="ChEBI" id="CHEBI:456216"/>
        <dbReference type="EC" id="2.7.1.16"/>
    </reaction>
</comment>
<dbReference type="AlphaFoldDB" id="F5IZG5"/>
<dbReference type="Pfam" id="PF02782">
    <property type="entry name" value="FGGY_C"/>
    <property type="match status" value="1"/>
</dbReference>
<comment type="similarity">
    <text evidence="8">Belongs to the ribulokinase family.</text>
</comment>
<keyword evidence="12" id="KW-1185">Reference proteome</keyword>
<dbReference type="eggNOG" id="COG1069">
    <property type="taxonomic scope" value="Bacteria"/>
</dbReference>
<keyword evidence="5 8" id="KW-0054">Arabinose catabolism</keyword>
<gene>
    <name evidence="11" type="ORF">HMPREF9455_02482</name>
</gene>
<evidence type="ECO:0000259" key="10">
    <source>
        <dbReference type="Pfam" id="PF02782"/>
    </source>
</evidence>
<dbReference type="Gene3D" id="1.20.58.2240">
    <property type="match status" value="1"/>
</dbReference>
<dbReference type="Pfam" id="PF00370">
    <property type="entry name" value="FGGY_N"/>
    <property type="match status" value="1"/>
</dbReference>
<dbReference type="InterPro" id="IPR005929">
    <property type="entry name" value="Ribulokinase"/>
</dbReference>
<organism evidence="11 12">
    <name type="scientific">Dysgonomonas gadei ATCC BAA-286</name>
    <dbReference type="NCBI Taxonomy" id="742766"/>
    <lineage>
        <taxon>Bacteria</taxon>
        <taxon>Pseudomonadati</taxon>
        <taxon>Bacteroidota</taxon>
        <taxon>Bacteroidia</taxon>
        <taxon>Bacteroidales</taxon>
        <taxon>Dysgonomonadaceae</taxon>
        <taxon>Dysgonomonas</taxon>
    </lineage>
</organism>
<dbReference type="EMBL" id="ADLV01000029">
    <property type="protein sequence ID" value="EGK01290.1"/>
    <property type="molecule type" value="Genomic_DNA"/>
</dbReference>
<keyword evidence="6 8" id="KW-0119">Carbohydrate metabolism</keyword>
<dbReference type="GO" id="GO:0019150">
    <property type="term" value="F:D-ribulokinase activity"/>
    <property type="evidence" value="ECO:0007669"/>
    <property type="project" value="TreeGrafter"/>
</dbReference>
<dbReference type="PANTHER" id="PTHR43435:SF4">
    <property type="entry name" value="FGGY CARBOHYDRATE KINASE DOMAIN-CONTAINING PROTEIN"/>
    <property type="match status" value="1"/>
</dbReference>
<sequence length="560" mass="61859">MMNRKYVIGVDFGTDSCRAVIIDVENGEEMASSVKYYPRWKKGLYCDPQVNQYRQHPQDYIDTLEAAVKDSLSNAPGNIAEDIIGLSFDMTASTPVLVDKQGTPLALLDEYKDNPNAMFVLWKDHTAIKESIEINELAKEWVVDFTAYEGGIYSAEWVWSKVLHVLRVDEKVREKAYSWIEHTDWIPALLTGNTRPESVLRSRCAAGHKAMWHEQWNGLPSEEFLTELSPLLSGFRSHLFEKTYPSDTCAGTLTSEWASRLGLTTKVKVGIGAIDCHMGAVGAGITPGAFVRVMGTSTCDIMVVPYDEMKGKLIPGICGQVDGSVFPGYIGLEAGQSAFGDLYAWFRKLLEWPLTNILSRSELLNDELKSKLVEEVSDTIIPLLSEEAMKVPVEKSTIVATDWMHGRRTPDANQLLTGTIAGLTLGSSAPLIFRALVEATAFGSKAIIERFIESGIEIKEVIGIGGISLKAPFVMQTLSDVIGLPIKVARSQQTCALGAAMFAAVVAGKYNTVQEAQLKMGQGYIYEYKPNRGNFERYKELYGKYLSLGKFTESGHILNS</sequence>
<dbReference type="InterPro" id="IPR018484">
    <property type="entry name" value="FGGY_N"/>
</dbReference>
<proteinExistence type="inferred from homology"/>
<evidence type="ECO:0000313" key="11">
    <source>
        <dbReference type="EMBL" id="EGK01290.1"/>
    </source>
</evidence>
<dbReference type="STRING" id="742766.HMPREF9455_02482"/>
<evidence type="ECO:0000256" key="6">
    <source>
        <dbReference type="ARBA" id="ARBA00023277"/>
    </source>
</evidence>
<keyword evidence="3 8" id="KW-0418">Kinase</keyword>
<dbReference type="Proteomes" id="UP000004913">
    <property type="component" value="Unassembled WGS sequence"/>
</dbReference>
<evidence type="ECO:0000256" key="2">
    <source>
        <dbReference type="ARBA" id="ARBA00022741"/>
    </source>
</evidence>
<reference evidence="11 12" key="1">
    <citation type="submission" date="2011-04" db="EMBL/GenBank/DDBJ databases">
        <title>The Genome Sequence of Dysgonomonas gadei ATCC BAA-286.</title>
        <authorList>
            <consortium name="The Broad Institute Genome Sequencing Platform"/>
            <person name="Earl A."/>
            <person name="Ward D."/>
            <person name="Feldgarden M."/>
            <person name="Gevers D."/>
            <person name="Pudlo N."/>
            <person name="Martens E."/>
            <person name="Allen-Vercoe E."/>
            <person name="Young S.K."/>
            <person name="Zeng Q."/>
            <person name="Gargeya S."/>
            <person name="Fitzgerald M."/>
            <person name="Haas B."/>
            <person name="Abouelleil A."/>
            <person name="Alvarado L."/>
            <person name="Arachchi H.M."/>
            <person name="Berlin A."/>
            <person name="Brown A."/>
            <person name="Chapman S.B."/>
            <person name="Chen Z."/>
            <person name="Dunbar C."/>
            <person name="Freedman E."/>
            <person name="Gearin G."/>
            <person name="Gellesch M."/>
            <person name="Goldberg J."/>
            <person name="Griggs A."/>
            <person name="Gujja S."/>
            <person name="Heiman D."/>
            <person name="Howarth C."/>
            <person name="Larson L."/>
            <person name="Lui A."/>
            <person name="MacDonald P.J.P."/>
            <person name="Mehta T."/>
            <person name="Montmayeur A."/>
            <person name="Murphy C."/>
            <person name="Neiman D."/>
            <person name="Pearson M."/>
            <person name="Priest M."/>
            <person name="Roberts A."/>
            <person name="Saif S."/>
            <person name="Shea T."/>
            <person name="Shenoy N."/>
            <person name="Sisk P."/>
            <person name="Stolte C."/>
            <person name="Sykes S."/>
            <person name="Yandava C."/>
            <person name="Wortman J."/>
            <person name="Nusbaum C."/>
            <person name="Birren B."/>
        </authorList>
    </citation>
    <scope>NUCLEOTIDE SEQUENCE [LARGE SCALE GENOMIC DNA]</scope>
    <source>
        <strain evidence="11 12">ATCC BAA-286</strain>
    </source>
</reference>
<name>F5IZG5_9BACT</name>
<accession>F5IZG5</accession>
<dbReference type="InterPro" id="IPR043129">
    <property type="entry name" value="ATPase_NBD"/>
</dbReference>
<dbReference type="GO" id="GO:0019569">
    <property type="term" value="P:L-arabinose catabolic process to D-xylulose 5-phosphate"/>
    <property type="evidence" value="ECO:0007669"/>
    <property type="project" value="UniProtKB-UniPathway"/>
</dbReference>
<evidence type="ECO:0000259" key="9">
    <source>
        <dbReference type="Pfam" id="PF00370"/>
    </source>
</evidence>
<dbReference type="SUPFAM" id="SSF53067">
    <property type="entry name" value="Actin-like ATPase domain"/>
    <property type="match status" value="2"/>
</dbReference>
<dbReference type="RefSeq" id="WP_006800013.1">
    <property type="nucleotide sequence ID" value="NZ_GL891984.1"/>
</dbReference>
<dbReference type="OrthoDB" id="9805576at2"/>
<evidence type="ECO:0000256" key="3">
    <source>
        <dbReference type="ARBA" id="ARBA00022777"/>
    </source>
</evidence>
<dbReference type="GO" id="GO:0005524">
    <property type="term" value="F:ATP binding"/>
    <property type="evidence" value="ECO:0007669"/>
    <property type="project" value="UniProtKB-UniRule"/>
</dbReference>
<evidence type="ECO:0000256" key="1">
    <source>
        <dbReference type="ARBA" id="ARBA00022679"/>
    </source>
</evidence>
<dbReference type="Gene3D" id="3.30.420.40">
    <property type="match status" value="1"/>
</dbReference>
<feature type="domain" description="Carbohydrate kinase FGGY C-terminal" evidence="10">
    <location>
        <begin position="293"/>
        <end position="505"/>
    </location>
</feature>
<feature type="domain" description="Carbohydrate kinase FGGY N-terminal" evidence="9">
    <location>
        <begin position="6"/>
        <end position="282"/>
    </location>
</feature>
<dbReference type="PIRSF" id="PIRSF000538">
    <property type="entry name" value="GlpK"/>
    <property type="match status" value="1"/>
</dbReference>
<comment type="pathway">
    <text evidence="8">Carbohydrate degradation; L-arabinose degradation via L-ribulose; D-xylulose 5-phosphate from L-arabinose (bacterial route): step 2/3.</text>
</comment>
<keyword evidence="4" id="KW-0067">ATP-binding</keyword>
<dbReference type="InterPro" id="IPR000577">
    <property type="entry name" value="Carb_kinase_FGGY"/>
</dbReference>
<evidence type="ECO:0000256" key="4">
    <source>
        <dbReference type="ARBA" id="ARBA00022840"/>
    </source>
</evidence>
<evidence type="ECO:0000256" key="8">
    <source>
        <dbReference type="RuleBase" id="RU003455"/>
    </source>
</evidence>
<dbReference type="GO" id="GO:0005737">
    <property type="term" value="C:cytoplasm"/>
    <property type="evidence" value="ECO:0007669"/>
    <property type="project" value="TreeGrafter"/>
</dbReference>
<dbReference type="CDD" id="cd07781">
    <property type="entry name" value="ASKHA_NBD_FGGY_L-RBK"/>
    <property type="match status" value="1"/>
</dbReference>
<dbReference type="HOGENOM" id="CLU_009281_9_1_10"/>
<dbReference type="NCBIfam" id="TIGR01234">
    <property type="entry name" value="L-ribulokinase"/>
    <property type="match status" value="1"/>
</dbReference>
<dbReference type="UniPathway" id="UPA00145">
    <property type="reaction ID" value="UER00566"/>
</dbReference>
<evidence type="ECO:0000256" key="7">
    <source>
        <dbReference type="NCBIfam" id="TIGR01234"/>
    </source>
</evidence>
<dbReference type="GO" id="GO:0008741">
    <property type="term" value="F:ribulokinase activity"/>
    <property type="evidence" value="ECO:0007669"/>
    <property type="project" value="UniProtKB-UniRule"/>
</dbReference>
<keyword evidence="1 8" id="KW-0808">Transferase</keyword>
<dbReference type="InterPro" id="IPR018485">
    <property type="entry name" value="FGGY_C"/>
</dbReference>
<dbReference type="PANTHER" id="PTHR43435">
    <property type="entry name" value="RIBULOKINASE"/>
    <property type="match status" value="1"/>
</dbReference>
<comment type="caution">
    <text evidence="11">The sequence shown here is derived from an EMBL/GenBank/DDBJ whole genome shotgun (WGS) entry which is preliminary data.</text>
</comment>
<protein>
    <recommendedName>
        <fullName evidence="7 8">Ribulokinase</fullName>
        <ecNumber evidence="7 8">2.7.1.16</ecNumber>
    </recommendedName>
</protein>
<evidence type="ECO:0000313" key="12">
    <source>
        <dbReference type="Proteomes" id="UP000004913"/>
    </source>
</evidence>
<dbReference type="EC" id="2.7.1.16" evidence="7 8"/>